<evidence type="ECO:0000256" key="5">
    <source>
        <dbReference type="ARBA" id="ARBA00023015"/>
    </source>
</evidence>
<keyword evidence="7" id="KW-0238">DNA-binding</keyword>
<evidence type="ECO:0000256" key="1">
    <source>
        <dbReference type="ARBA" id="ARBA00008798"/>
    </source>
</evidence>
<evidence type="ECO:0000259" key="10">
    <source>
        <dbReference type="Pfam" id="PF04963"/>
    </source>
</evidence>
<keyword evidence="4" id="KW-0548">Nucleotidyltransferase</keyword>
<dbReference type="EMBL" id="JHAJ01000006">
    <property type="protein sequence ID" value="KLA47408.1"/>
    <property type="molecule type" value="Genomic_DNA"/>
</dbReference>
<keyword evidence="2" id="KW-0240">DNA-directed RNA polymerase</keyword>
<evidence type="ECO:0000256" key="6">
    <source>
        <dbReference type="ARBA" id="ARBA00023082"/>
    </source>
</evidence>
<evidence type="ECO:0000256" key="7">
    <source>
        <dbReference type="ARBA" id="ARBA00023125"/>
    </source>
</evidence>
<evidence type="ECO:0000256" key="8">
    <source>
        <dbReference type="ARBA" id="ARBA00023163"/>
    </source>
</evidence>
<keyword evidence="6" id="KW-0731">Sigma factor</keyword>
<keyword evidence="5" id="KW-0805">Transcription regulation</keyword>
<dbReference type="Pfam" id="PF00309">
    <property type="entry name" value="Sigma54_AID"/>
    <property type="match status" value="1"/>
</dbReference>
<dbReference type="AlphaFoldDB" id="A0A837IYH2"/>
<dbReference type="Proteomes" id="UP000035618">
    <property type="component" value="Unassembled WGS sequence"/>
</dbReference>
<sequence length="449" mass="51809">MNYKNILKEGEFLALKQGFGQQQKQIQKLAMTQQMQQSIRILKYGSEDLHNFLSNVALENPFMIVNTSHSYVTGGLDHQNEHDIAEFAVEKKAQSLYDYLMDQVKLTMRKTPIRDMVVYFISQLDQNGYLKADLEKLSKEKGIDKVLMLDALTLLQQLDPPGTGARNLQECLILQVQYDSSAPLNAEKILKEDFEDFTNRKWSKIAKKHCISIGDVQKILDYVQTLSPAPGAIYDQSEVGYIEPDLVVEKKPDGSLEVKLTKESNPEIRFKKEYYESLKNSSDKHVLDYLKEKRHEFEKIQEDVLMRGNTLLRLGRLIVERQHDFFTESDRPLKPFLLRDAAQKLQLHESTISRAVSGKYLLYEGKVMELKAFFSHAVSYAGENGENVSADEIQQKIRLIVEKEDKKNPLSDQKIVDKMKEEGLKVSRRTLAKYRERLGIPASSFRKRH</sequence>
<organism evidence="11 12">
    <name type="scientific">Ligilactobacillus ruminis</name>
    <dbReference type="NCBI Taxonomy" id="1623"/>
    <lineage>
        <taxon>Bacteria</taxon>
        <taxon>Bacillati</taxon>
        <taxon>Bacillota</taxon>
        <taxon>Bacilli</taxon>
        <taxon>Lactobacillales</taxon>
        <taxon>Lactobacillaceae</taxon>
        <taxon>Ligilactobacillus</taxon>
    </lineage>
</organism>
<proteinExistence type="inferred from homology"/>
<feature type="domain" description="RNA polymerase sigma factor 54 DNA-binding" evidence="9">
    <location>
        <begin position="289"/>
        <end position="448"/>
    </location>
</feature>
<dbReference type="PIRSF" id="PIRSF000774">
    <property type="entry name" value="RpoN"/>
    <property type="match status" value="1"/>
</dbReference>
<accession>A0A837IYH2</accession>
<evidence type="ECO:0000256" key="4">
    <source>
        <dbReference type="ARBA" id="ARBA00022695"/>
    </source>
</evidence>
<protein>
    <submittedName>
        <fullName evidence="11">RNA polymerase sigma-54 factor</fullName>
    </submittedName>
</protein>
<gene>
    <name evidence="11" type="ORF">LRB_98</name>
</gene>
<feature type="domain" description="RNA polymerase sigma factor 54 core-binding" evidence="10">
    <location>
        <begin position="90"/>
        <end position="274"/>
    </location>
</feature>
<dbReference type="PANTHER" id="PTHR32248">
    <property type="entry name" value="RNA POLYMERASE SIGMA-54 FACTOR"/>
    <property type="match status" value="1"/>
</dbReference>
<dbReference type="InterPro" id="IPR007634">
    <property type="entry name" value="RNA_pol_sigma_54_DNA-bd"/>
</dbReference>
<evidence type="ECO:0000259" key="9">
    <source>
        <dbReference type="Pfam" id="PF04552"/>
    </source>
</evidence>
<dbReference type="InterPro" id="IPR007046">
    <property type="entry name" value="RNA_pol_sigma_54_core-bd"/>
</dbReference>
<dbReference type="RefSeq" id="WP_235315592.1">
    <property type="nucleotide sequence ID" value="NZ_JADYTQ010000010.1"/>
</dbReference>
<reference evidence="11 12" key="1">
    <citation type="journal article" date="2015" name="BMC Microbiol.">
        <title>Lactobacillus ruminis strains cluster according to their mammalian gut source.</title>
        <authorList>
            <person name="O' Donnell M.M."/>
            <person name="Harris H.M."/>
            <person name="Lynch D.B."/>
            <person name="Ross R.P."/>
            <person name="O'Toole P.W."/>
        </authorList>
    </citation>
    <scope>NUCLEOTIDE SEQUENCE [LARGE SCALE GENOMIC DNA]</scope>
    <source>
        <strain evidence="11 12">ATCC 27780</strain>
    </source>
</reference>
<keyword evidence="8" id="KW-0804">Transcription</keyword>
<evidence type="ECO:0000313" key="12">
    <source>
        <dbReference type="Proteomes" id="UP000035618"/>
    </source>
</evidence>
<dbReference type="Gene3D" id="1.10.10.60">
    <property type="entry name" value="Homeodomain-like"/>
    <property type="match status" value="1"/>
</dbReference>
<dbReference type="GO" id="GO:0006352">
    <property type="term" value="P:DNA-templated transcription initiation"/>
    <property type="evidence" value="ECO:0007669"/>
    <property type="project" value="InterPro"/>
</dbReference>
<evidence type="ECO:0000313" key="11">
    <source>
        <dbReference type="EMBL" id="KLA47408.1"/>
    </source>
</evidence>
<dbReference type="GO" id="GO:0001216">
    <property type="term" value="F:DNA-binding transcription activator activity"/>
    <property type="evidence" value="ECO:0007669"/>
    <property type="project" value="InterPro"/>
</dbReference>
<dbReference type="PANTHER" id="PTHR32248:SF4">
    <property type="entry name" value="RNA POLYMERASE SIGMA-54 FACTOR"/>
    <property type="match status" value="1"/>
</dbReference>
<comment type="caution">
    <text evidence="11">The sequence shown here is derived from an EMBL/GenBank/DDBJ whole genome shotgun (WGS) entry which is preliminary data.</text>
</comment>
<dbReference type="InterPro" id="IPR038709">
    <property type="entry name" value="RpoN_core-bd_sf"/>
</dbReference>
<keyword evidence="3" id="KW-0808">Transferase</keyword>
<dbReference type="NCBIfam" id="TIGR02395">
    <property type="entry name" value="rpoN_sigma"/>
    <property type="match status" value="1"/>
</dbReference>
<comment type="similarity">
    <text evidence="1">Belongs to the sigma-54 factor family.</text>
</comment>
<evidence type="ECO:0000256" key="3">
    <source>
        <dbReference type="ARBA" id="ARBA00022679"/>
    </source>
</evidence>
<dbReference type="Pfam" id="PF04963">
    <property type="entry name" value="Sigma54_CBD"/>
    <property type="match status" value="1"/>
</dbReference>
<dbReference type="GO" id="GO:0000428">
    <property type="term" value="C:DNA-directed RNA polymerase complex"/>
    <property type="evidence" value="ECO:0007669"/>
    <property type="project" value="UniProtKB-KW"/>
</dbReference>
<dbReference type="Pfam" id="PF04552">
    <property type="entry name" value="Sigma54_DBD"/>
    <property type="match status" value="1"/>
</dbReference>
<name>A0A837IYH2_9LACO</name>
<dbReference type="GO" id="GO:0016779">
    <property type="term" value="F:nucleotidyltransferase activity"/>
    <property type="evidence" value="ECO:0007669"/>
    <property type="project" value="UniProtKB-KW"/>
</dbReference>
<dbReference type="PRINTS" id="PR00045">
    <property type="entry name" value="SIGMA54FCT"/>
</dbReference>
<evidence type="ECO:0000256" key="2">
    <source>
        <dbReference type="ARBA" id="ARBA00022478"/>
    </source>
</evidence>
<dbReference type="GO" id="GO:0016987">
    <property type="term" value="F:sigma factor activity"/>
    <property type="evidence" value="ECO:0007669"/>
    <property type="project" value="UniProtKB-KW"/>
</dbReference>
<dbReference type="InterPro" id="IPR000394">
    <property type="entry name" value="RNA_pol_sigma_54"/>
</dbReference>
<dbReference type="GO" id="GO:0003677">
    <property type="term" value="F:DNA binding"/>
    <property type="evidence" value="ECO:0007669"/>
    <property type="project" value="UniProtKB-KW"/>
</dbReference>
<dbReference type="PROSITE" id="PS50044">
    <property type="entry name" value="SIGMA54_3"/>
    <property type="match status" value="1"/>
</dbReference>
<dbReference type="Gene3D" id="1.10.10.1330">
    <property type="entry name" value="RNA polymerase sigma-54 factor, core-binding domain"/>
    <property type="match status" value="1"/>
</dbReference>